<keyword evidence="5" id="KW-0804">Transcription</keyword>
<feature type="domain" description="BZIP" evidence="9">
    <location>
        <begin position="268"/>
        <end position="317"/>
    </location>
</feature>
<comment type="subcellular location">
    <subcellularLocation>
        <location evidence="1">Nucleus</location>
    </subcellularLocation>
</comment>
<keyword evidence="11" id="KW-1185">Reference proteome</keyword>
<organism evidence="10 11">
    <name type="scientific">Orbilia brochopaga</name>
    <dbReference type="NCBI Taxonomy" id="3140254"/>
    <lineage>
        <taxon>Eukaryota</taxon>
        <taxon>Fungi</taxon>
        <taxon>Dikarya</taxon>
        <taxon>Ascomycota</taxon>
        <taxon>Pezizomycotina</taxon>
        <taxon>Orbiliomycetes</taxon>
        <taxon>Orbiliales</taxon>
        <taxon>Orbiliaceae</taxon>
        <taxon>Orbilia</taxon>
    </lineage>
</organism>
<dbReference type="PANTHER" id="PTHR47416">
    <property type="entry name" value="BASIC-LEUCINE ZIPPER TRANSCRIPTION FACTOR F-RELATED"/>
    <property type="match status" value="1"/>
</dbReference>
<comment type="caution">
    <text evidence="10">The sequence shown here is derived from an EMBL/GenBank/DDBJ whole genome shotgun (WGS) entry which is preliminary data.</text>
</comment>
<dbReference type="CDD" id="cd14686">
    <property type="entry name" value="bZIP"/>
    <property type="match status" value="1"/>
</dbReference>
<comment type="similarity">
    <text evidence="2">Belongs to the bZIP family.</text>
</comment>
<evidence type="ECO:0000256" key="8">
    <source>
        <dbReference type="SAM" id="MobiDB-lite"/>
    </source>
</evidence>
<dbReference type="Proteomes" id="UP001375240">
    <property type="component" value="Unassembled WGS sequence"/>
</dbReference>
<dbReference type="SUPFAM" id="SSF57959">
    <property type="entry name" value="Leucine zipper domain"/>
    <property type="match status" value="1"/>
</dbReference>
<evidence type="ECO:0000313" key="10">
    <source>
        <dbReference type="EMBL" id="KAK6336320.1"/>
    </source>
</evidence>
<reference evidence="10 11" key="1">
    <citation type="submission" date="2019-10" db="EMBL/GenBank/DDBJ databases">
        <authorList>
            <person name="Palmer J.M."/>
        </authorList>
    </citation>
    <scope>NUCLEOTIDE SEQUENCE [LARGE SCALE GENOMIC DNA]</scope>
    <source>
        <strain evidence="10 11">TWF696</strain>
    </source>
</reference>
<feature type="compositionally biased region" description="Low complexity" evidence="8">
    <location>
        <begin position="194"/>
        <end position="216"/>
    </location>
</feature>
<evidence type="ECO:0000256" key="6">
    <source>
        <dbReference type="ARBA" id="ARBA00023242"/>
    </source>
</evidence>
<dbReference type="InterPro" id="IPR046347">
    <property type="entry name" value="bZIP_sf"/>
</dbReference>
<evidence type="ECO:0000259" key="9">
    <source>
        <dbReference type="PROSITE" id="PS50217"/>
    </source>
</evidence>
<dbReference type="PANTHER" id="PTHR47416:SF8">
    <property type="entry name" value="BASIC-LEUCINE ZIPPER TRANSCRIPTION FACTOR E-RELATED"/>
    <property type="match status" value="1"/>
</dbReference>
<accession>A0AAV9U6N7</accession>
<proteinExistence type="inferred from homology"/>
<evidence type="ECO:0000256" key="5">
    <source>
        <dbReference type="ARBA" id="ARBA00023163"/>
    </source>
</evidence>
<evidence type="ECO:0000256" key="3">
    <source>
        <dbReference type="ARBA" id="ARBA00023015"/>
    </source>
</evidence>
<keyword evidence="7" id="KW-0175">Coiled coil</keyword>
<keyword evidence="3" id="KW-0805">Transcription regulation</keyword>
<evidence type="ECO:0000256" key="4">
    <source>
        <dbReference type="ARBA" id="ARBA00023125"/>
    </source>
</evidence>
<evidence type="ECO:0000256" key="7">
    <source>
        <dbReference type="SAM" id="Coils"/>
    </source>
</evidence>
<dbReference type="PROSITE" id="PS50217">
    <property type="entry name" value="BZIP"/>
    <property type="match status" value="1"/>
</dbReference>
<dbReference type="GO" id="GO:0005634">
    <property type="term" value="C:nucleus"/>
    <property type="evidence" value="ECO:0007669"/>
    <property type="project" value="UniProtKB-SubCell"/>
</dbReference>
<gene>
    <name evidence="10" type="ORF">TWF696_001882</name>
</gene>
<keyword evidence="6" id="KW-0539">Nucleus</keyword>
<feature type="coiled-coil region" evidence="7">
    <location>
        <begin position="259"/>
        <end position="313"/>
    </location>
</feature>
<evidence type="ECO:0000256" key="2">
    <source>
        <dbReference type="ARBA" id="ARBA00007163"/>
    </source>
</evidence>
<dbReference type="Gene3D" id="1.20.5.170">
    <property type="match status" value="1"/>
</dbReference>
<evidence type="ECO:0000256" key="1">
    <source>
        <dbReference type="ARBA" id="ARBA00004123"/>
    </source>
</evidence>
<feature type="region of interest" description="Disordered" evidence="8">
    <location>
        <begin position="191"/>
        <end position="226"/>
    </location>
</feature>
<dbReference type="InterPro" id="IPR004827">
    <property type="entry name" value="bZIP"/>
</dbReference>
<sequence length="654" mass="72365">MASQFTMQDYYRNSQMMAQEAGMSRRWSDDDDSSILDENILESTIDTSAFESPVDTRRPSMADAAIFSPQIQAGDWDFLNGMNETSPMTSNFENNPFVKMETNGSQFSAAAWDPMTDRSETATPVPGMFGGQVQNFNFDTADFTNFTPSTQGFEAPIAPAIPSQAPVMQSSIASSAEATNELQSIVANGSNKSPVAPASTANGAAAAAKKPTAPVRPGSPGLRIHSPMHIRRDGIRKKNARFDIPAERTLMNIDALITQSTDESEIKELKQQKRLLRNRQAALDSRQRKKQHTERLEEEKKVHSAIILELEEKIQALALRDSEWMEKEQQWMRERELLGHHLQCAQMQNEEIVRKHTLESAELRKKNTFLAQELDLMQEKLNQAHLQSQSPAGVNYTEEFTFDGMPIDSFWEPPSFTNEDNSFSLPVQELVPEIKSAPKMPEIKEEEKPAASGLLFLLLLFGAFVASGTTQTSSLPPVPQPLRTGAAAVLNHIFEDAGVKPTAAITTTDPRNVEMSTGPSVSQQVSDAWVVPKTESAQLIGLDSSLAMLSARLEQPKTRAQEAQELMMLTAAEYDEVTTKDFLREPEYTISEGRQNLQATLAALRKGHNKPSAAEVYTRSLLWDKVDAEVVRRFAAFAQAAASSDAQSRHAEVA</sequence>
<evidence type="ECO:0000313" key="11">
    <source>
        <dbReference type="Proteomes" id="UP001375240"/>
    </source>
</evidence>
<dbReference type="GO" id="GO:0003700">
    <property type="term" value="F:DNA-binding transcription factor activity"/>
    <property type="evidence" value="ECO:0007669"/>
    <property type="project" value="InterPro"/>
</dbReference>
<dbReference type="GO" id="GO:0003677">
    <property type="term" value="F:DNA binding"/>
    <property type="evidence" value="ECO:0007669"/>
    <property type="project" value="UniProtKB-KW"/>
</dbReference>
<name>A0AAV9U6N7_9PEZI</name>
<dbReference type="EMBL" id="JAVHNQ010000011">
    <property type="protein sequence ID" value="KAK6336320.1"/>
    <property type="molecule type" value="Genomic_DNA"/>
</dbReference>
<protein>
    <recommendedName>
        <fullName evidence="9">BZIP domain-containing protein</fullName>
    </recommendedName>
</protein>
<keyword evidence="4" id="KW-0238">DNA-binding</keyword>
<dbReference type="Pfam" id="PF00170">
    <property type="entry name" value="bZIP_1"/>
    <property type="match status" value="1"/>
</dbReference>
<dbReference type="AlphaFoldDB" id="A0AAV9U6N7"/>